<proteinExistence type="predicted"/>
<organism evidence="2">
    <name type="scientific">hydrothermal vent metagenome</name>
    <dbReference type="NCBI Taxonomy" id="652676"/>
    <lineage>
        <taxon>unclassified sequences</taxon>
        <taxon>metagenomes</taxon>
        <taxon>ecological metagenomes</taxon>
    </lineage>
</organism>
<reference evidence="2" key="1">
    <citation type="submission" date="2018-06" db="EMBL/GenBank/DDBJ databases">
        <authorList>
            <person name="Zhirakovskaya E."/>
        </authorList>
    </citation>
    <scope>NUCLEOTIDE SEQUENCE</scope>
</reference>
<feature type="region of interest" description="Disordered" evidence="1">
    <location>
        <begin position="275"/>
        <end position="301"/>
    </location>
</feature>
<evidence type="ECO:0000313" key="2">
    <source>
        <dbReference type="EMBL" id="VAW56920.1"/>
    </source>
</evidence>
<feature type="compositionally biased region" description="Low complexity" evidence="1">
    <location>
        <begin position="288"/>
        <end position="301"/>
    </location>
</feature>
<protein>
    <submittedName>
        <fullName evidence="2">Uncharacterized protein</fullName>
    </submittedName>
</protein>
<gene>
    <name evidence="2" type="ORF">MNBD_GAMMA07-2464</name>
</gene>
<accession>A0A3B0WWT4</accession>
<sequence length="301" mass="32685">MNKMKYNKIKFALSAAVMGIMAGNVQAIELIRFSNGNVADANDVNHNFNLLEKRIEEATKLSAPIGGVRGIKFHSWVGFNASVGWLSKTFVVAHSNEAHDKEVRTFEQVPAIALPGFGAVEVTRERTLQGAVVSYDVLSYTYSLIERSLDKIAIFETDTITLNRTNRFDPGIKLQHDAMGEGLNWATAATVSSQLAGGGDPTITFTIENRSLLKVEDITVLGFAYKACQKILVERSNINVKIVNWYCPSNVGLVKQIFVMDGTVSKLLEFDRANSTPRPASAAGNGGTTNTLTLGSTEPGP</sequence>
<dbReference type="EMBL" id="UOFF01000302">
    <property type="protein sequence ID" value="VAW56920.1"/>
    <property type="molecule type" value="Genomic_DNA"/>
</dbReference>
<name>A0A3B0WWT4_9ZZZZ</name>
<dbReference type="AlphaFoldDB" id="A0A3B0WWT4"/>
<evidence type="ECO:0000256" key="1">
    <source>
        <dbReference type="SAM" id="MobiDB-lite"/>
    </source>
</evidence>